<comment type="caution">
    <text evidence="6">The sequence shown here is derived from an EMBL/GenBank/DDBJ whole genome shotgun (WGS) entry which is preliminary data.</text>
</comment>
<dbReference type="GO" id="GO:0046873">
    <property type="term" value="F:metal ion transmembrane transporter activity"/>
    <property type="evidence" value="ECO:0007669"/>
    <property type="project" value="InterPro"/>
</dbReference>
<keyword evidence="7" id="KW-1185">Reference proteome</keyword>
<keyword evidence="2 5" id="KW-0812">Transmembrane</keyword>
<dbReference type="Gene3D" id="1.20.58.340">
    <property type="entry name" value="Magnesium transport protein CorA, transmembrane region"/>
    <property type="match status" value="1"/>
</dbReference>
<proteinExistence type="predicted"/>
<reference evidence="6" key="1">
    <citation type="submission" date="2022-07" db="EMBL/GenBank/DDBJ databases">
        <title>Fungi with potential for degradation of polypropylene.</title>
        <authorList>
            <person name="Gostincar C."/>
        </authorList>
    </citation>
    <scope>NUCLEOTIDE SEQUENCE</scope>
    <source>
        <strain evidence="6">EXF-13308</strain>
    </source>
</reference>
<evidence type="ECO:0000313" key="7">
    <source>
        <dbReference type="Proteomes" id="UP001174694"/>
    </source>
</evidence>
<dbReference type="Proteomes" id="UP001174694">
    <property type="component" value="Unassembled WGS sequence"/>
</dbReference>
<keyword evidence="3 5" id="KW-1133">Transmembrane helix</keyword>
<evidence type="ECO:0000256" key="3">
    <source>
        <dbReference type="ARBA" id="ARBA00022989"/>
    </source>
</evidence>
<evidence type="ECO:0000313" key="6">
    <source>
        <dbReference type="EMBL" id="KAJ9156432.1"/>
    </source>
</evidence>
<dbReference type="GO" id="GO:0016020">
    <property type="term" value="C:membrane"/>
    <property type="evidence" value="ECO:0007669"/>
    <property type="project" value="UniProtKB-SubCell"/>
</dbReference>
<evidence type="ECO:0000256" key="5">
    <source>
        <dbReference type="SAM" id="Phobius"/>
    </source>
</evidence>
<evidence type="ECO:0000256" key="4">
    <source>
        <dbReference type="ARBA" id="ARBA00023136"/>
    </source>
</evidence>
<feature type="transmembrane region" description="Helical" evidence="5">
    <location>
        <begin position="464"/>
        <end position="484"/>
    </location>
</feature>
<keyword evidence="4 5" id="KW-0472">Membrane</keyword>
<evidence type="ECO:0000256" key="2">
    <source>
        <dbReference type="ARBA" id="ARBA00022692"/>
    </source>
</evidence>
<dbReference type="EMBL" id="JANBVO010000002">
    <property type="protein sequence ID" value="KAJ9156432.1"/>
    <property type="molecule type" value="Genomic_DNA"/>
</dbReference>
<protein>
    <submittedName>
        <fullName evidence="6">Mg2+ transporter zinc transport protein</fullName>
    </submittedName>
</protein>
<dbReference type="Pfam" id="PF01544">
    <property type="entry name" value="CorA"/>
    <property type="match status" value="1"/>
</dbReference>
<dbReference type="SUPFAM" id="SSF144083">
    <property type="entry name" value="Magnesium transport protein CorA, transmembrane region"/>
    <property type="match status" value="1"/>
</dbReference>
<name>A0AA38SDG1_9PEZI</name>
<organism evidence="6 7">
    <name type="scientific">Pleurostoma richardsiae</name>
    <dbReference type="NCBI Taxonomy" id="41990"/>
    <lineage>
        <taxon>Eukaryota</taxon>
        <taxon>Fungi</taxon>
        <taxon>Dikarya</taxon>
        <taxon>Ascomycota</taxon>
        <taxon>Pezizomycotina</taxon>
        <taxon>Sordariomycetes</taxon>
        <taxon>Sordariomycetidae</taxon>
        <taxon>Calosphaeriales</taxon>
        <taxon>Pleurostomataceae</taxon>
        <taxon>Pleurostoma</taxon>
    </lineage>
</organism>
<evidence type="ECO:0000256" key="1">
    <source>
        <dbReference type="ARBA" id="ARBA00004141"/>
    </source>
</evidence>
<dbReference type="InterPro" id="IPR045863">
    <property type="entry name" value="CorA_TM1_TM2"/>
</dbReference>
<dbReference type="AlphaFoldDB" id="A0AA38SDG1"/>
<feature type="transmembrane region" description="Helical" evidence="5">
    <location>
        <begin position="434"/>
        <end position="452"/>
    </location>
</feature>
<gene>
    <name evidence="6" type="ORF">NKR23_g1176</name>
</gene>
<comment type="subcellular location">
    <subcellularLocation>
        <location evidence="1">Membrane</location>
        <topology evidence="1">Multi-pass membrane protein</topology>
    </subcellularLocation>
</comment>
<sequence length="519" mass="58788">MGTDDGSWIVPDGEYQDLVRDLCGSDPRLRRPDEKMSRYGVYWSSRQCRVVVLEFQDNASGGAAATTPLEFSDAETLRQYLSKPSEKHNNTVYIVEGANRDFVGVLGPHFGLHPSVFMDYERITTVAVPPDRGQSSLLASNYATRDYLCLSYQELAFLPEQVRDKFRARCPETARIIRGTRLNGKFGSAGLIHRRCIFWSRKKPAGDGWDSIVICDPPLRRIRILDEGPMKGLELAVSPGLPGDGYIDFVPLDAQARCRRGPPRTCIADDLLFYLTTHCSLVDMKSPTSVSVFLKKIIASHYTKHFDYLRKNVMEALRGMGRQSDFARFDLSAVEANWSDTQTLERRLGHFFLDLEEILVQLRVPLEPPDHSKINSWQDVEADFRFLYHRFNWIRQSVHAVNASITGLAGIAGNRQAFREQQLSLQSAERSRNLTFIGLIFIPLSLISSLFSMAEPYGPGQHKFWIYFVICIPAAILVVTAYYVSDLLVSSGRAALDYFRGLPTVRPRLRTNRTVEKMA</sequence>
<dbReference type="InterPro" id="IPR002523">
    <property type="entry name" value="MgTranspt_CorA/ZnTranspt_ZntB"/>
</dbReference>
<accession>A0AA38SDG1</accession>